<dbReference type="Proteomes" id="UP000270046">
    <property type="component" value="Chromosome"/>
</dbReference>
<evidence type="ECO:0000313" key="2">
    <source>
        <dbReference type="Proteomes" id="UP000270046"/>
    </source>
</evidence>
<proteinExistence type="predicted"/>
<reference evidence="1 2" key="1">
    <citation type="submission" date="2018-10" db="EMBL/GenBank/DDBJ databases">
        <title>Genome sequencing of Mucilaginibacter sp. HYN0043.</title>
        <authorList>
            <person name="Kim M."/>
            <person name="Yi H."/>
        </authorList>
    </citation>
    <scope>NUCLEOTIDE SEQUENCE [LARGE SCALE GENOMIC DNA]</scope>
    <source>
        <strain evidence="1 2">HYN0043</strain>
    </source>
</reference>
<dbReference type="KEGG" id="muh:HYN43_016555"/>
<dbReference type="EMBL" id="CP032869">
    <property type="protein sequence ID" value="AYL96813.1"/>
    <property type="molecule type" value="Genomic_DNA"/>
</dbReference>
<organism evidence="1 2">
    <name type="scientific">Mucilaginibacter celer</name>
    <dbReference type="NCBI Taxonomy" id="2305508"/>
    <lineage>
        <taxon>Bacteria</taxon>
        <taxon>Pseudomonadati</taxon>
        <taxon>Bacteroidota</taxon>
        <taxon>Sphingobacteriia</taxon>
        <taxon>Sphingobacteriales</taxon>
        <taxon>Sphingobacteriaceae</taxon>
        <taxon>Mucilaginibacter</taxon>
    </lineage>
</organism>
<dbReference type="AlphaFoldDB" id="A0A494VZ75"/>
<accession>A0A494VZ75</accession>
<sequence length="63" mass="7591">MFVTGKLRFENFCHPLIKKLMSAVAFYLYYRNRYVTQGKQRHVKYMIFYLLQPVAIKNSIAIK</sequence>
<evidence type="ECO:0000313" key="1">
    <source>
        <dbReference type="EMBL" id="AYL96813.1"/>
    </source>
</evidence>
<gene>
    <name evidence="1" type="ORF">HYN43_016555</name>
</gene>
<name>A0A494VZ75_9SPHI</name>
<keyword evidence="2" id="KW-1185">Reference proteome</keyword>
<protein>
    <submittedName>
        <fullName evidence="1">Uncharacterized protein</fullName>
    </submittedName>
</protein>